<evidence type="ECO:0000313" key="2">
    <source>
        <dbReference type="Proteomes" id="UP000054217"/>
    </source>
</evidence>
<protein>
    <submittedName>
        <fullName evidence="1">Uncharacterized protein</fullName>
    </submittedName>
</protein>
<reference evidence="2" key="2">
    <citation type="submission" date="2015-01" db="EMBL/GenBank/DDBJ databases">
        <title>Evolutionary Origins and Diversification of the Mycorrhizal Mutualists.</title>
        <authorList>
            <consortium name="DOE Joint Genome Institute"/>
            <consortium name="Mycorrhizal Genomics Consortium"/>
            <person name="Kohler A."/>
            <person name="Kuo A."/>
            <person name="Nagy L.G."/>
            <person name="Floudas D."/>
            <person name="Copeland A."/>
            <person name="Barry K.W."/>
            <person name="Cichocki N."/>
            <person name="Veneault-Fourrey C."/>
            <person name="LaButti K."/>
            <person name="Lindquist E.A."/>
            <person name="Lipzen A."/>
            <person name="Lundell T."/>
            <person name="Morin E."/>
            <person name="Murat C."/>
            <person name="Riley R."/>
            <person name="Ohm R."/>
            <person name="Sun H."/>
            <person name="Tunlid A."/>
            <person name="Henrissat B."/>
            <person name="Grigoriev I.V."/>
            <person name="Hibbett D.S."/>
            <person name="Martin F."/>
        </authorList>
    </citation>
    <scope>NUCLEOTIDE SEQUENCE [LARGE SCALE GENOMIC DNA]</scope>
    <source>
        <strain evidence="2">Marx 270</strain>
    </source>
</reference>
<dbReference type="AlphaFoldDB" id="A0A0C3J2U0"/>
<name>A0A0C3J2U0_PISTI</name>
<proteinExistence type="predicted"/>
<accession>A0A0C3J2U0</accession>
<dbReference type="InParanoid" id="A0A0C3J2U0"/>
<dbReference type="HOGENOM" id="CLU_2278600_0_0_1"/>
<dbReference type="EMBL" id="KN831976">
    <property type="protein sequence ID" value="KIO03358.1"/>
    <property type="molecule type" value="Genomic_DNA"/>
</dbReference>
<gene>
    <name evidence="1" type="ORF">M404DRAFT_1001278</name>
</gene>
<dbReference type="Proteomes" id="UP000054217">
    <property type="component" value="Unassembled WGS sequence"/>
</dbReference>
<sequence>MSEKSGLTVVMNLRFPGSTYFLQSRPRYHSLTPASQWRVWPSAAAEIMSRRTGGQITDSIGDTVRTRRSTAISKAVIFPRDGFQWMNYRVKHDGIGTVNPQP</sequence>
<organism evidence="1 2">
    <name type="scientific">Pisolithus tinctorius Marx 270</name>
    <dbReference type="NCBI Taxonomy" id="870435"/>
    <lineage>
        <taxon>Eukaryota</taxon>
        <taxon>Fungi</taxon>
        <taxon>Dikarya</taxon>
        <taxon>Basidiomycota</taxon>
        <taxon>Agaricomycotina</taxon>
        <taxon>Agaricomycetes</taxon>
        <taxon>Agaricomycetidae</taxon>
        <taxon>Boletales</taxon>
        <taxon>Sclerodermatineae</taxon>
        <taxon>Pisolithaceae</taxon>
        <taxon>Pisolithus</taxon>
    </lineage>
</organism>
<reference evidence="1 2" key="1">
    <citation type="submission" date="2014-04" db="EMBL/GenBank/DDBJ databases">
        <authorList>
            <consortium name="DOE Joint Genome Institute"/>
            <person name="Kuo A."/>
            <person name="Kohler A."/>
            <person name="Costa M.D."/>
            <person name="Nagy L.G."/>
            <person name="Floudas D."/>
            <person name="Copeland A."/>
            <person name="Barry K.W."/>
            <person name="Cichocki N."/>
            <person name="Veneault-Fourrey C."/>
            <person name="LaButti K."/>
            <person name="Lindquist E.A."/>
            <person name="Lipzen A."/>
            <person name="Lundell T."/>
            <person name="Morin E."/>
            <person name="Murat C."/>
            <person name="Sun H."/>
            <person name="Tunlid A."/>
            <person name="Henrissat B."/>
            <person name="Grigoriev I.V."/>
            <person name="Hibbett D.S."/>
            <person name="Martin F."/>
            <person name="Nordberg H.P."/>
            <person name="Cantor M.N."/>
            <person name="Hua S.X."/>
        </authorList>
    </citation>
    <scope>NUCLEOTIDE SEQUENCE [LARGE SCALE GENOMIC DNA]</scope>
    <source>
        <strain evidence="1 2">Marx 270</strain>
    </source>
</reference>
<keyword evidence="2" id="KW-1185">Reference proteome</keyword>
<evidence type="ECO:0000313" key="1">
    <source>
        <dbReference type="EMBL" id="KIO03358.1"/>
    </source>
</evidence>